<dbReference type="RefSeq" id="WP_074106525.1">
    <property type="nucleotide sequence ID" value="NZ_LVWI01000001.1"/>
</dbReference>
<dbReference type="PANTHER" id="PTHR43617">
    <property type="entry name" value="L-AMINO ACID N-ACETYLTRANSFERASE"/>
    <property type="match status" value="1"/>
</dbReference>
<name>A0ABX3EXR4_9BACL</name>
<dbReference type="EMBL" id="LVWI01000001">
    <property type="protein sequence ID" value="OKP92051.1"/>
    <property type="molecule type" value="Genomic_DNA"/>
</dbReference>
<reference evidence="2 3" key="1">
    <citation type="submission" date="2016-03" db="EMBL/GenBank/DDBJ databases">
        <authorList>
            <person name="Sant'Anna F.H."/>
            <person name="Ambrosini A."/>
            <person name="Souza R."/>
            <person name="Bach E."/>
            <person name="Fernandes G."/>
            <person name="Balsanelli E."/>
            <person name="Baura V.A."/>
            <person name="Souza E.M."/>
            <person name="Passaglia L."/>
        </authorList>
    </citation>
    <scope>NUCLEOTIDE SEQUENCE [LARGE SCALE GENOMIC DNA]</scope>
    <source>
        <strain evidence="2 3">P26E</strain>
    </source>
</reference>
<sequence>MTEVSQLSINPLTQDNIQSVLQLFKDSISDAFEQEGLGHLPEDIQHEVEKKKLMVEASLDSKHSEPYFLVAQLDGAVVGTISFASCGEDIQSCTGNQLDDVGELGSLYILPRYQGQGIGSALIKELMAYLRKQGMDQFCLDSGYRRAQTRWLQKFGEPFITVKDYWGPDSVHMVWLCKVSDFS</sequence>
<comment type="caution">
    <text evidence="2">The sequence shown here is derived from an EMBL/GenBank/DDBJ whole genome shotgun (WGS) entry which is preliminary data.</text>
</comment>
<dbReference type="Gene3D" id="3.40.630.30">
    <property type="match status" value="1"/>
</dbReference>
<dbReference type="PANTHER" id="PTHR43617:SF22">
    <property type="entry name" value="L-AMINO ACID N-ACETYLTRANSFERASE AAAT"/>
    <property type="match status" value="1"/>
</dbReference>
<dbReference type="CDD" id="cd04301">
    <property type="entry name" value="NAT_SF"/>
    <property type="match status" value="1"/>
</dbReference>
<evidence type="ECO:0000313" key="2">
    <source>
        <dbReference type="EMBL" id="OKP92051.1"/>
    </source>
</evidence>
<keyword evidence="3" id="KW-1185">Reference proteome</keyword>
<accession>A0ABX3EXR4</accession>
<evidence type="ECO:0000259" key="1">
    <source>
        <dbReference type="PROSITE" id="PS51186"/>
    </source>
</evidence>
<dbReference type="InterPro" id="IPR016181">
    <property type="entry name" value="Acyl_CoA_acyltransferase"/>
</dbReference>
<organism evidence="2 3">
    <name type="scientific">Paenibacillus helianthi</name>
    <dbReference type="NCBI Taxonomy" id="1349432"/>
    <lineage>
        <taxon>Bacteria</taxon>
        <taxon>Bacillati</taxon>
        <taxon>Bacillota</taxon>
        <taxon>Bacilli</taxon>
        <taxon>Bacillales</taxon>
        <taxon>Paenibacillaceae</taxon>
        <taxon>Paenibacillus</taxon>
    </lineage>
</organism>
<dbReference type="Proteomes" id="UP000186058">
    <property type="component" value="Unassembled WGS sequence"/>
</dbReference>
<dbReference type="InterPro" id="IPR000182">
    <property type="entry name" value="GNAT_dom"/>
</dbReference>
<evidence type="ECO:0000313" key="3">
    <source>
        <dbReference type="Proteomes" id="UP000186058"/>
    </source>
</evidence>
<proteinExistence type="predicted"/>
<dbReference type="PROSITE" id="PS51186">
    <property type="entry name" value="GNAT"/>
    <property type="match status" value="1"/>
</dbReference>
<dbReference type="SUPFAM" id="SSF55729">
    <property type="entry name" value="Acyl-CoA N-acyltransferases (Nat)"/>
    <property type="match status" value="1"/>
</dbReference>
<feature type="domain" description="N-acetyltransferase" evidence="1">
    <location>
        <begin position="7"/>
        <end position="178"/>
    </location>
</feature>
<protein>
    <submittedName>
        <fullName evidence="2">GCN5 family acetyltransferase</fullName>
    </submittedName>
</protein>
<gene>
    <name evidence="2" type="ORF">A3844_02765</name>
</gene>
<dbReference type="Pfam" id="PF00583">
    <property type="entry name" value="Acetyltransf_1"/>
    <property type="match status" value="1"/>
</dbReference>
<dbReference type="InterPro" id="IPR050276">
    <property type="entry name" value="MshD_Acetyltransferase"/>
</dbReference>